<dbReference type="EMBL" id="LN871598">
    <property type="protein sequence ID" value="CTQ41226.1"/>
    <property type="molecule type" value="Genomic_DNA"/>
</dbReference>
<dbReference type="OrthoDB" id="360858at2759"/>
<dbReference type="RefSeq" id="XP_012649237.1">
    <property type="nucleotide sequence ID" value="XM_012793783.1"/>
</dbReference>
<evidence type="ECO:0000313" key="2">
    <source>
        <dbReference type="Proteomes" id="UP000002899"/>
    </source>
</evidence>
<reference evidence="1 2" key="2">
    <citation type="journal article" date="2013" name="PLoS ONE">
        <title>Whole genome mapping and re-organization of the nuclear and mitochondrial genomes of Babesia microti isolates.</title>
        <authorList>
            <person name="Cornillot E."/>
            <person name="Dassouli A."/>
            <person name="Garg A."/>
            <person name="Pachikara N."/>
            <person name="Randazzo S."/>
            <person name="Depoix D."/>
            <person name="Carcy B."/>
            <person name="Delbecq S."/>
            <person name="Frutos R."/>
            <person name="Silva J.C."/>
            <person name="Sutton R."/>
            <person name="Krause P.J."/>
            <person name="Mamoun C.B."/>
        </authorList>
    </citation>
    <scope>NUCLEOTIDE SEQUENCE [LARGE SCALE GENOMIC DNA]</scope>
    <source>
        <strain evidence="1 2">RI</strain>
    </source>
</reference>
<sequence>MPIINKSVKFTLLQIFTLTLFTNTSFTYTNTIKYRNIAKNPVFRTYTKSPLFDQFYGDTANDQNGDFIADSNETNQINSSASGSLEWRNIVMNELSNCRDKGTGIPVLSEESKRLLEDKIVQLRREANSDPGKHVYQPGRLWIIRPVKGPYCELMKKDAERINELVRNTRKYFSEDKLEILDIKLDLDMPLCEIIFEGFINEIFRPFYARGSILQDEIVERFRVECPVIEKDIRLDAKYGGRYAPGLLPKWDTQGMLEEIVEAMDRPPDWAAKFYPVNFKRLLHFCRQFDVERIQFIHDTFNWPTRQRVQRAFEEGIEDYRFVIQEEYERMQSENRNAETIPEWMPPMKNPPS</sequence>
<organism evidence="1 2">
    <name type="scientific">Babesia microti (strain RI)</name>
    <dbReference type="NCBI Taxonomy" id="1133968"/>
    <lineage>
        <taxon>Eukaryota</taxon>
        <taxon>Sar</taxon>
        <taxon>Alveolata</taxon>
        <taxon>Apicomplexa</taxon>
        <taxon>Aconoidasida</taxon>
        <taxon>Piroplasmida</taxon>
        <taxon>Babesiidae</taxon>
        <taxon>Babesia</taxon>
    </lineage>
</organism>
<dbReference type="GeneID" id="24425269"/>
<proteinExistence type="predicted"/>
<dbReference type="AlphaFoldDB" id="A0A0K3AUF5"/>
<accession>A0A0K3AUF5</accession>
<evidence type="ECO:0000313" key="1">
    <source>
        <dbReference type="EMBL" id="CTQ41226.1"/>
    </source>
</evidence>
<name>A0A0K3AUF5_BABMR</name>
<reference evidence="1 2" key="1">
    <citation type="journal article" date="2012" name="Nucleic Acids Res.">
        <title>Sequencing of the smallest Apicomplexan genome from the human pathogen Babesia microti.</title>
        <authorList>
            <person name="Cornillot E."/>
            <person name="Hadj-Kaddour K."/>
            <person name="Dassouli A."/>
            <person name="Noel B."/>
            <person name="Ranwez V."/>
            <person name="Vacherie B."/>
            <person name="Augagneur Y."/>
            <person name="Bres V."/>
            <person name="Duclos A."/>
            <person name="Randazzo S."/>
            <person name="Carcy B."/>
            <person name="Debierre-Grockiego F."/>
            <person name="Delbecq S."/>
            <person name="Moubri-Menage K."/>
            <person name="Shams-Eldin H."/>
            <person name="Usmani-Brown S."/>
            <person name="Bringaud F."/>
            <person name="Wincker P."/>
            <person name="Vivares C.P."/>
            <person name="Schwarz R.T."/>
            <person name="Schetters T.P."/>
            <person name="Krause P.J."/>
            <person name="Gorenflot A."/>
            <person name="Berry V."/>
            <person name="Barbe V."/>
            <person name="Ben Mamoun C."/>
        </authorList>
    </citation>
    <scope>NUCLEOTIDE SEQUENCE [LARGE SCALE GENOMIC DNA]</scope>
    <source>
        <strain evidence="1 2">RI</strain>
    </source>
</reference>
<dbReference type="KEGG" id="bmic:BMR1_03g03130"/>
<gene>
    <name evidence="1" type="ORF">BMR1_03g03130</name>
</gene>
<dbReference type="Proteomes" id="UP000002899">
    <property type="component" value="Chromosome III"/>
</dbReference>
<protein>
    <submittedName>
        <fullName evidence="1">Uncharacterized protein</fullName>
    </submittedName>
</protein>
<keyword evidence="2" id="KW-1185">Reference proteome</keyword>
<reference evidence="1 2" key="3">
    <citation type="journal article" date="2016" name="Sci. Rep.">
        <title>Genome-wide diversity and gene expression profiling of Babesia microti isolates identify polymorphic genes that mediate host-pathogen interactions.</title>
        <authorList>
            <person name="Silva J.C."/>
            <person name="Cornillot E."/>
            <person name="McCracken C."/>
            <person name="Usmani-Brown S."/>
            <person name="Dwivedi A."/>
            <person name="Ifeonu O.O."/>
            <person name="Crabtree J."/>
            <person name="Gotia H.T."/>
            <person name="Virji A.Z."/>
            <person name="Reynes C."/>
            <person name="Colinge J."/>
            <person name="Kumar V."/>
            <person name="Lawres L."/>
            <person name="Pazzi J.E."/>
            <person name="Pablo J.V."/>
            <person name="Hung C."/>
            <person name="Brancato J."/>
            <person name="Kumari P."/>
            <person name="Orvis J."/>
            <person name="Tretina K."/>
            <person name="Chibucos M."/>
            <person name="Ott S."/>
            <person name="Sadzewicz L."/>
            <person name="Sengamalay N."/>
            <person name="Shetty A.C."/>
            <person name="Su Q."/>
            <person name="Tallon L."/>
            <person name="Fraser C.M."/>
            <person name="Frutos R."/>
            <person name="Molina D.M."/>
            <person name="Krause P.J."/>
            <person name="Ben Mamoun C."/>
        </authorList>
    </citation>
    <scope>NUCLEOTIDE SEQUENCE [LARGE SCALE GENOMIC DNA]</scope>
    <source>
        <strain evidence="1 2">RI</strain>
    </source>
</reference>
<dbReference type="VEuPathDB" id="PiroplasmaDB:BMR1_03g03130"/>